<feature type="region of interest" description="Disordered" evidence="1">
    <location>
        <begin position="181"/>
        <end position="208"/>
    </location>
</feature>
<comment type="caution">
    <text evidence="2">The sequence shown here is derived from an EMBL/GenBank/DDBJ whole genome shotgun (WGS) entry which is preliminary data.</text>
</comment>
<dbReference type="Proteomes" id="UP000712600">
    <property type="component" value="Unassembled WGS sequence"/>
</dbReference>
<dbReference type="EMBL" id="QGKX02000004">
    <property type="protein sequence ID" value="KAF3604673.1"/>
    <property type="molecule type" value="Genomic_DNA"/>
</dbReference>
<organism evidence="2 3">
    <name type="scientific">Brassica cretica</name>
    <name type="common">Mustard</name>
    <dbReference type="NCBI Taxonomy" id="69181"/>
    <lineage>
        <taxon>Eukaryota</taxon>
        <taxon>Viridiplantae</taxon>
        <taxon>Streptophyta</taxon>
        <taxon>Embryophyta</taxon>
        <taxon>Tracheophyta</taxon>
        <taxon>Spermatophyta</taxon>
        <taxon>Magnoliopsida</taxon>
        <taxon>eudicotyledons</taxon>
        <taxon>Gunneridae</taxon>
        <taxon>Pentapetalae</taxon>
        <taxon>rosids</taxon>
        <taxon>malvids</taxon>
        <taxon>Brassicales</taxon>
        <taxon>Brassicaceae</taxon>
        <taxon>Brassiceae</taxon>
        <taxon>Brassica</taxon>
    </lineage>
</organism>
<proteinExistence type="predicted"/>
<feature type="compositionally biased region" description="Polar residues" evidence="1">
    <location>
        <begin position="138"/>
        <end position="150"/>
    </location>
</feature>
<feature type="region of interest" description="Disordered" evidence="1">
    <location>
        <begin position="1"/>
        <end position="41"/>
    </location>
</feature>
<feature type="compositionally biased region" description="Acidic residues" evidence="1">
    <location>
        <begin position="108"/>
        <end position="126"/>
    </location>
</feature>
<gene>
    <name evidence="2" type="ORF">F2Q69_00033980</name>
</gene>
<name>A0A8S9SW58_BRACR</name>
<reference evidence="2" key="1">
    <citation type="submission" date="2019-12" db="EMBL/GenBank/DDBJ databases">
        <title>Genome sequencing and annotation of Brassica cretica.</title>
        <authorList>
            <person name="Studholme D.J."/>
            <person name="Sarris P."/>
        </authorList>
    </citation>
    <scope>NUCLEOTIDE SEQUENCE</scope>
    <source>
        <strain evidence="2">PFS-109/04</strain>
        <tissue evidence="2">Leaf</tissue>
    </source>
</reference>
<sequence length="258" mass="28072">MDSARPPGSSEIALATRKVQEGSQQGSAGLENGQKRQEGASPKIALMETGYISKKQANTNEEEVVKDVSGTEEPHKRGVEKLILTEGDKEVAVEDDVAGKVATEEEVVVGDEAEEATAEEGEIEEGEVVKGWSRVSPGKTSRSPTATTPKYGQERIATPSRFSALNDADDNGDLVINIGESNRGETVVEEGDEGTTSEETQEGKESWKNILREEDKENTPRETVVIEDQLVFLETKSLAAERFFNEFLSLEPPGMEEK</sequence>
<feature type="compositionally biased region" description="Acidic residues" evidence="1">
    <location>
        <begin position="187"/>
        <end position="200"/>
    </location>
</feature>
<evidence type="ECO:0000313" key="2">
    <source>
        <dbReference type="EMBL" id="KAF3604673.1"/>
    </source>
</evidence>
<feature type="region of interest" description="Disordered" evidence="1">
    <location>
        <begin position="54"/>
        <end position="77"/>
    </location>
</feature>
<accession>A0A8S9SW58</accession>
<protein>
    <submittedName>
        <fullName evidence="2">Uncharacterized protein</fullName>
    </submittedName>
</protein>
<feature type="region of interest" description="Disordered" evidence="1">
    <location>
        <begin position="108"/>
        <end position="156"/>
    </location>
</feature>
<dbReference type="AlphaFoldDB" id="A0A8S9SW58"/>
<evidence type="ECO:0000256" key="1">
    <source>
        <dbReference type="SAM" id="MobiDB-lite"/>
    </source>
</evidence>
<evidence type="ECO:0000313" key="3">
    <source>
        <dbReference type="Proteomes" id="UP000712600"/>
    </source>
</evidence>